<organism evidence="2 3">
    <name type="scientific">Kutzneria albida DSM 43870</name>
    <dbReference type="NCBI Taxonomy" id="1449976"/>
    <lineage>
        <taxon>Bacteria</taxon>
        <taxon>Bacillati</taxon>
        <taxon>Actinomycetota</taxon>
        <taxon>Actinomycetes</taxon>
        <taxon>Pseudonocardiales</taxon>
        <taxon>Pseudonocardiaceae</taxon>
        <taxon>Kutzneria</taxon>
    </lineage>
</organism>
<feature type="region of interest" description="Disordered" evidence="1">
    <location>
        <begin position="536"/>
        <end position="565"/>
    </location>
</feature>
<dbReference type="PANTHER" id="PTHR47691:SF3">
    <property type="entry name" value="HTH-TYPE TRANSCRIPTIONAL REGULATOR RV0890C-RELATED"/>
    <property type="match status" value="1"/>
</dbReference>
<dbReference type="InterPro" id="IPR027417">
    <property type="entry name" value="P-loop_NTPase"/>
</dbReference>
<dbReference type="SUPFAM" id="SSF52540">
    <property type="entry name" value="P-loop containing nucleoside triphosphate hydrolases"/>
    <property type="match status" value="1"/>
</dbReference>
<dbReference type="KEGG" id="kal:KALB_2948"/>
<dbReference type="OrthoDB" id="4506813at2"/>
<reference evidence="2 3" key="1">
    <citation type="journal article" date="2014" name="BMC Genomics">
        <title>Complete genome sequence of producer of the glycopeptide antibiotic Aculeximycin Kutzneria albida DSM 43870T, a representative of minor genus of Pseudonocardiaceae.</title>
        <authorList>
            <person name="Rebets Y."/>
            <person name="Tokovenko B."/>
            <person name="Lushchyk I."/>
            <person name="Ruckert C."/>
            <person name="Zaburannyi N."/>
            <person name="Bechthold A."/>
            <person name="Kalinowski J."/>
            <person name="Luzhetskyy A."/>
        </authorList>
    </citation>
    <scope>NUCLEOTIDE SEQUENCE [LARGE SCALE GENOMIC DNA]</scope>
    <source>
        <strain evidence="2">DSM 43870</strain>
    </source>
</reference>
<protein>
    <submittedName>
        <fullName evidence="2">Uncharacterized protein</fullName>
    </submittedName>
</protein>
<dbReference type="Gene3D" id="3.40.50.300">
    <property type="entry name" value="P-loop containing nucleotide triphosphate hydrolases"/>
    <property type="match status" value="1"/>
</dbReference>
<evidence type="ECO:0000313" key="2">
    <source>
        <dbReference type="EMBL" id="AHH96316.1"/>
    </source>
</evidence>
<dbReference type="EMBL" id="CP007155">
    <property type="protein sequence ID" value="AHH96316.1"/>
    <property type="molecule type" value="Genomic_DNA"/>
</dbReference>
<proteinExistence type="predicted"/>
<dbReference type="eggNOG" id="COG3267">
    <property type="taxonomic scope" value="Bacteria"/>
</dbReference>
<dbReference type="PANTHER" id="PTHR47691">
    <property type="entry name" value="REGULATOR-RELATED"/>
    <property type="match status" value="1"/>
</dbReference>
<dbReference type="STRING" id="1449976.KALB_2948"/>
<dbReference type="HOGENOM" id="CLU_405321_0_0_11"/>
<dbReference type="RefSeq" id="WP_025356454.1">
    <property type="nucleotide sequence ID" value="NZ_CP007155.1"/>
</dbReference>
<dbReference type="AlphaFoldDB" id="W5W707"/>
<dbReference type="PRINTS" id="PR00364">
    <property type="entry name" value="DISEASERSIST"/>
</dbReference>
<evidence type="ECO:0000313" key="3">
    <source>
        <dbReference type="Proteomes" id="UP000019225"/>
    </source>
</evidence>
<name>W5W707_9PSEU</name>
<keyword evidence="3" id="KW-1185">Reference proteome</keyword>
<accession>W5W707</accession>
<feature type="compositionally biased region" description="Low complexity" evidence="1">
    <location>
        <begin position="542"/>
        <end position="563"/>
    </location>
</feature>
<gene>
    <name evidence="2" type="ORF">KALB_2948</name>
</gene>
<sequence length="678" mass="69762">MDVHVGGDVVGQLVVGDHNITVWAEQSVVSLTLPAQRPQPVRRPAISLLPRHPARPIGREQDLDALRGALQAARLVQLHGPPGVGKSTLFRYAAGDIAGLGRSVVFLSAAHRGVPDLLQDVFEACYDTAGYQPSTVELRRLMSGVDVLVLVDDLELTAEQREELLDGIPDAAVAFTSVRRALWTDGYAQELSGLAWEPACALLGAVLNRSLAEHELLDLAQLWRAADGSPLLLLRAAASARPGPDGALVLPLAAELAELLPRVLAGLTAPARELVSVLALADAPVSEALVPWLVSDPGLLNATLGEVTAHGVVLVSERGWGLAPGVRADLVGGIGQLEWIVGRLRECCRQLPPALIAANATLITGCIDASVRLGRPDLGALLARALAPVAACSARLGAWEQILDRGRAAAELAGDRATLAYLTHEGGVHALVTGKRVVAAAAIATAVALWTELGNTAQAALAQQTASLLGHLGTVQVSGTASAASQAPVTGTPAVPATTAAKAGFGLGAKLAVAGLVAAGVLLGGFFAVTSLKPASQSGALPTRSTTTPQTASTTATTTAGQRKGVLPADCPTDPFFGTFDGREPLLEKKMPGSVVCVYLKGQWQLLVGVIPAVDIGSDIPGIQQTQIPGTDSAYLLPPGQDGTGELIVNIGGRSMKAQFVGTSEEAIAAFERVLGVG</sequence>
<evidence type="ECO:0000256" key="1">
    <source>
        <dbReference type="SAM" id="MobiDB-lite"/>
    </source>
</evidence>
<dbReference type="Proteomes" id="UP000019225">
    <property type="component" value="Chromosome"/>
</dbReference>